<accession>A0A1S3XBP6</accession>
<dbReference type="Pfam" id="PF00646">
    <property type="entry name" value="F-box"/>
    <property type="match status" value="1"/>
</dbReference>
<feature type="domain" description="F-box" evidence="1">
    <location>
        <begin position="16"/>
        <end position="69"/>
    </location>
</feature>
<evidence type="ECO:0000313" key="4">
    <source>
        <dbReference type="RefSeq" id="XP_016437954.2"/>
    </source>
</evidence>
<dbReference type="PANTHER" id="PTHR31639">
    <property type="entry name" value="F-BOX PROTEIN-LIKE"/>
    <property type="match status" value="1"/>
</dbReference>
<proteinExistence type="predicted"/>
<dbReference type="InterPro" id="IPR032675">
    <property type="entry name" value="LRR_dom_sf"/>
</dbReference>
<name>A0A1S3XBP6_TOBAC</name>
<dbReference type="KEGG" id="nta:107763098"/>
<dbReference type="PaxDb" id="4097-A0A1S3XBP6"/>
<reference evidence="3 4" key="2">
    <citation type="submission" date="2025-08" db="UniProtKB">
        <authorList>
            <consortium name="RefSeq"/>
        </authorList>
    </citation>
    <scope>IDENTIFICATION</scope>
    <source>
        <tissue evidence="3 4">Leaf</tissue>
    </source>
</reference>
<dbReference type="OMA" id="TITNHIQ"/>
<dbReference type="PROSITE" id="PS50181">
    <property type="entry name" value="FBOX"/>
    <property type="match status" value="1"/>
</dbReference>
<evidence type="ECO:0000313" key="2">
    <source>
        <dbReference type="Proteomes" id="UP000790787"/>
    </source>
</evidence>
<dbReference type="RefSeq" id="XP_016437355.2">
    <property type="nucleotide sequence ID" value="XM_016581869.2"/>
</dbReference>
<dbReference type="GeneID" id="107763098"/>
<evidence type="ECO:0000259" key="1">
    <source>
        <dbReference type="PROSITE" id="PS50181"/>
    </source>
</evidence>
<dbReference type="SUPFAM" id="SSF52047">
    <property type="entry name" value="RNI-like"/>
    <property type="match status" value="1"/>
</dbReference>
<dbReference type="InterPro" id="IPR055411">
    <property type="entry name" value="LRR_FXL15/At3g58940/PEG3-like"/>
</dbReference>
<dbReference type="AlphaFoldDB" id="A0A1S3XBP6"/>
<dbReference type="RefSeq" id="XP_016437954.2">
    <property type="nucleotide sequence ID" value="XM_016582468.2"/>
</dbReference>
<dbReference type="Gene3D" id="3.80.10.10">
    <property type="entry name" value="Ribonuclease Inhibitor"/>
    <property type="match status" value="1"/>
</dbReference>
<protein>
    <submittedName>
        <fullName evidence="3 4">F-box/FBD/LRR-repeat protein At1g13570</fullName>
    </submittedName>
</protein>
<dbReference type="OrthoDB" id="1274461at2759"/>
<reference evidence="2" key="1">
    <citation type="journal article" date="2014" name="Nat. Commun.">
        <title>The tobacco genome sequence and its comparison with those of tomato and potato.</title>
        <authorList>
            <person name="Sierro N."/>
            <person name="Battey J.N."/>
            <person name="Ouadi S."/>
            <person name="Bakaher N."/>
            <person name="Bovet L."/>
            <person name="Willig A."/>
            <person name="Goepfert S."/>
            <person name="Peitsch M.C."/>
            <person name="Ivanov N.V."/>
        </authorList>
    </citation>
    <scope>NUCLEOTIDE SEQUENCE [LARGE SCALE GENOMIC DNA]</scope>
</reference>
<gene>
    <name evidence="3 4" type="primary">LOC107763098</name>
</gene>
<evidence type="ECO:0000313" key="3">
    <source>
        <dbReference type="RefSeq" id="XP_016437355.2"/>
    </source>
</evidence>
<dbReference type="InterPro" id="IPR001810">
    <property type="entry name" value="F-box_dom"/>
</dbReference>
<sequence>MMHKKGKNHSCRIVPPDILSYLPENVIDAIVIHLPLRDAVRTSILSKKWRYTWCRLQKLTLDQAFWKTTNNLISPTIRFTDIMYHLLTLHVGPLTKFTLSIGDLRNCPKIDNLICFLSRNGIQHLVLQFPKDNLYKLPSSFFTCFQIRHLSLHKCLINPPPAFKGFDKLVALELCEVTISSKFLVSLISYSPLLEQLVLQSSISDHIQIKAPKLISFDFTGSLKLISLMDVPLLAKLSLVDIDEGGSCDIAKFLESFPALEHLHLNCYSVQFLAGKVPKQLLSPLNCLKRLYLSDICLDAVDEASCVLCLIRSSPYLQDIEIQLYDSDSGDDDVMEELAALESREVESFSDVTLNHLRAVKLTGIIGLVPEMELIQLLLAKSPMLIRMLIEPGVGDNSPETRLKVLAEITKFRRASSKAEVVYKVA</sequence>
<dbReference type="Proteomes" id="UP000790787">
    <property type="component" value="Chromosome 20"/>
</dbReference>
<dbReference type="Pfam" id="PF24758">
    <property type="entry name" value="LRR_At5g56370"/>
    <property type="match status" value="1"/>
</dbReference>
<organism evidence="2 3">
    <name type="scientific">Nicotiana tabacum</name>
    <name type="common">Common tobacco</name>
    <dbReference type="NCBI Taxonomy" id="4097"/>
    <lineage>
        <taxon>Eukaryota</taxon>
        <taxon>Viridiplantae</taxon>
        <taxon>Streptophyta</taxon>
        <taxon>Embryophyta</taxon>
        <taxon>Tracheophyta</taxon>
        <taxon>Spermatophyta</taxon>
        <taxon>Magnoliopsida</taxon>
        <taxon>eudicotyledons</taxon>
        <taxon>Gunneridae</taxon>
        <taxon>Pentapetalae</taxon>
        <taxon>asterids</taxon>
        <taxon>lamiids</taxon>
        <taxon>Solanales</taxon>
        <taxon>Solanaceae</taxon>
        <taxon>Nicotianoideae</taxon>
        <taxon>Nicotianeae</taxon>
        <taxon>Nicotiana</taxon>
    </lineage>
</organism>
<dbReference type="SUPFAM" id="SSF81383">
    <property type="entry name" value="F-box domain"/>
    <property type="match status" value="1"/>
</dbReference>
<dbReference type="PANTHER" id="PTHR31639:SF203">
    <property type="entry name" value="F-BOX DOMAIN-CONTAINING PROTEIN"/>
    <property type="match status" value="1"/>
</dbReference>
<dbReference type="STRING" id="4097.A0A1S3XBP6"/>
<dbReference type="InterPro" id="IPR036047">
    <property type="entry name" value="F-box-like_dom_sf"/>
</dbReference>
<keyword evidence="2" id="KW-1185">Reference proteome</keyword>